<comment type="caution">
    <text evidence="1">The sequence shown here is derived from an EMBL/GenBank/DDBJ whole genome shotgun (WGS) entry which is preliminary data.</text>
</comment>
<proteinExistence type="predicted"/>
<reference evidence="1 2" key="1">
    <citation type="submission" date="2018-03" db="EMBL/GenBank/DDBJ databases">
        <title>Genomic Encyclopedia of Type Strains, Phase III (KMG-III): the genomes of soil and plant-associated and newly described type strains.</title>
        <authorList>
            <person name="Whitman W."/>
        </authorList>
    </citation>
    <scope>NUCLEOTIDE SEQUENCE [LARGE SCALE GENOMIC DNA]</scope>
    <source>
        <strain evidence="1 2">CGMCC 4.7104</strain>
    </source>
</reference>
<protein>
    <submittedName>
        <fullName evidence="1">Uncharacterized protein</fullName>
    </submittedName>
</protein>
<keyword evidence="2" id="KW-1185">Reference proteome</keyword>
<dbReference type="RefSeq" id="WP_106245286.1">
    <property type="nucleotide sequence ID" value="NZ_JBFAIB010000075.1"/>
</dbReference>
<gene>
    <name evidence="1" type="ORF">B0I32_113248</name>
</gene>
<dbReference type="Proteomes" id="UP000238312">
    <property type="component" value="Unassembled WGS sequence"/>
</dbReference>
<sequence>MRTSREDRWLSALRNHAAQLAFTDWTPQSGDWAHLYTGFVDDGTPYTEVSVYRAGDGGGHVRIHYQRYIGDELTSFWTRLVDEIAE</sequence>
<dbReference type="AlphaFoldDB" id="A0A2T0MUB7"/>
<dbReference type="EMBL" id="PVNG01000013">
    <property type="protein sequence ID" value="PRX62294.1"/>
    <property type="molecule type" value="Genomic_DNA"/>
</dbReference>
<organism evidence="1 2">
    <name type="scientific">Nonomuraea fuscirosea</name>
    <dbReference type="NCBI Taxonomy" id="1291556"/>
    <lineage>
        <taxon>Bacteria</taxon>
        <taxon>Bacillati</taxon>
        <taxon>Actinomycetota</taxon>
        <taxon>Actinomycetes</taxon>
        <taxon>Streptosporangiales</taxon>
        <taxon>Streptosporangiaceae</taxon>
        <taxon>Nonomuraea</taxon>
    </lineage>
</organism>
<evidence type="ECO:0000313" key="1">
    <source>
        <dbReference type="EMBL" id="PRX62294.1"/>
    </source>
</evidence>
<evidence type="ECO:0000313" key="2">
    <source>
        <dbReference type="Proteomes" id="UP000238312"/>
    </source>
</evidence>
<accession>A0A2T0MUB7</accession>
<dbReference type="OrthoDB" id="3535479at2"/>
<name>A0A2T0MUB7_9ACTN</name>